<comment type="similarity">
    <text evidence="1">Belongs to the FPP family.</text>
</comment>
<dbReference type="EMBL" id="JANAVB010003400">
    <property type="protein sequence ID" value="KAJ6849627.1"/>
    <property type="molecule type" value="Genomic_DNA"/>
</dbReference>
<dbReference type="PANTHER" id="PTHR31580:SF4">
    <property type="entry name" value="FILAMENT-LIKE PLANT PROTEIN 6"/>
    <property type="match status" value="1"/>
</dbReference>
<feature type="coiled-coil region" evidence="3">
    <location>
        <begin position="793"/>
        <end position="956"/>
    </location>
</feature>
<feature type="compositionally biased region" description="Polar residues" evidence="4">
    <location>
        <begin position="974"/>
        <end position="986"/>
    </location>
</feature>
<feature type="compositionally biased region" description="Polar residues" evidence="4">
    <location>
        <begin position="1017"/>
        <end position="1037"/>
    </location>
</feature>
<feature type="coiled-coil region" evidence="3">
    <location>
        <begin position="56"/>
        <end position="83"/>
    </location>
</feature>
<evidence type="ECO:0000313" key="5">
    <source>
        <dbReference type="EMBL" id="KAJ6849627.1"/>
    </source>
</evidence>
<dbReference type="PANTHER" id="PTHR31580">
    <property type="entry name" value="FILAMENT-LIKE PLANT PROTEIN 4"/>
    <property type="match status" value="1"/>
</dbReference>
<feature type="coiled-coil region" evidence="3">
    <location>
        <begin position="345"/>
        <end position="372"/>
    </location>
</feature>
<comment type="caution">
    <text evidence="5">The sequence shown here is derived from an EMBL/GenBank/DDBJ whole genome shotgun (WGS) entry which is preliminary data.</text>
</comment>
<dbReference type="Pfam" id="PF05911">
    <property type="entry name" value="FPP"/>
    <property type="match status" value="1"/>
</dbReference>
<keyword evidence="2 3" id="KW-0175">Coiled coil</keyword>
<evidence type="ECO:0000256" key="1">
    <source>
        <dbReference type="ARBA" id="ARBA00005921"/>
    </source>
</evidence>
<feature type="coiled-coil region" evidence="3">
    <location>
        <begin position="133"/>
        <end position="242"/>
    </location>
</feature>
<dbReference type="InterPro" id="IPR008587">
    <property type="entry name" value="FPP_plant"/>
</dbReference>
<protein>
    <submittedName>
        <fullName evidence="5">Filament-like plant protein 4</fullName>
    </submittedName>
</protein>
<evidence type="ECO:0000256" key="3">
    <source>
        <dbReference type="SAM" id="Coils"/>
    </source>
</evidence>
<gene>
    <name evidence="5" type="ORF">M6B38_267935</name>
</gene>
<reference evidence="5" key="1">
    <citation type="journal article" date="2023" name="GigaByte">
        <title>Genome assembly of the bearded iris, Iris pallida Lam.</title>
        <authorList>
            <person name="Bruccoleri R.E."/>
            <person name="Oakeley E.J."/>
            <person name="Faust A.M.E."/>
            <person name="Altorfer M."/>
            <person name="Dessus-Babus S."/>
            <person name="Burckhardt D."/>
            <person name="Oertli M."/>
            <person name="Naumann U."/>
            <person name="Petersen F."/>
            <person name="Wong J."/>
        </authorList>
    </citation>
    <scope>NUCLEOTIDE SEQUENCE</scope>
    <source>
        <strain evidence="5">GSM-AAB239-AS_SAM_17_03QT</strain>
    </source>
</reference>
<accession>A0AAX6I9S7</accession>
<feature type="region of interest" description="Disordered" evidence="4">
    <location>
        <begin position="970"/>
        <end position="1087"/>
    </location>
</feature>
<evidence type="ECO:0000256" key="2">
    <source>
        <dbReference type="ARBA" id="ARBA00023054"/>
    </source>
</evidence>
<keyword evidence="6" id="KW-1185">Reference proteome</keyword>
<dbReference type="AlphaFoldDB" id="A0AAX6I9S7"/>
<proteinExistence type="inferred from homology"/>
<organism evidence="5 6">
    <name type="scientific">Iris pallida</name>
    <name type="common">Sweet iris</name>
    <dbReference type="NCBI Taxonomy" id="29817"/>
    <lineage>
        <taxon>Eukaryota</taxon>
        <taxon>Viridiplantae</taxon>
        <taxon>Streptophyta</taxon>
        <taxon>Embryophyta</taxon>
        <taxon>Tracheophyta</taxon>
        <taxon>Spermatophyta</taxon>
        <taxon>Magnoliopsida</taxon>
        <taxon>Liliopsida</taxon>
        <taxon>Asparagales</taxon>
        <taxon>Iridaceae</taxon>
        <taxon>Iridoideae</taxon>
        <taxon>Irideae</taxon>
        <taxon>Iris</taxon>
    </lineage>
</organism>
<sequence>MNYEDDSIFEHFPLVRSPRDLAKLNVFSSQSICFFCQEHSNIVKYVQISMESYVQLTELEGQVIDLNRKISNLNGKLLSAQSEITNKDTLVKQHSKVAEEAVSGWEKAEAEALALKNQLESVMLLKLTAEDRASHLDDALKECMKQIRNVKEEGEQKLHDVVVAKSKQWENAKAQLEAKIMDFEQELLRSSTENAALSRSLQERCNLLMKISDEKSQVDAEIEMMKNDIQTCEREISSLKYELHVVSKELEIRNEEKNMSMRSADVANKQHLEDVKKIAKLEAECQRLRGLVRKKLPGPAALAQMKLEVESLGRDYGEIRRRRSPARSSSPHHISAPTEFSLENIQQCHKENEFLTARLLTMEEEMKMLKEALSMRNSELQASTNKCAKTASELHSVEAHVLVMNQKKGPRKTITDIHFENESNPASLTSIAEDGIDEEVSCYESLSTALMSESLHIKKEKNGHKANKADSANHLELMDDFLEMEKLACLSTEANESTIISDGTVDNLKTENVNSTSPPNVQNDVGCNEHGPVLLPLTTLDSTNVDQPTVDFASEENDTPASNLQSRIVCLFEQTGDTDIRKLLEDFRQIIQDAQQELPQHSVDRIVEESNSTNDTCMEKECHEDMGEVSRNSSKPNAEHVIDQELKDAISQILDFVSSIGEGPAECQDRFSHDPGLIEKIEEFSSSVDKVLCNEASLHDFIGALSHILSDITFLSSNILRGKGNDGKSYISDYIDKVTLLENKVSPNEHGKERFLGVGALASPSSSGPENEGPLPLGIDLKIASQKCSLEEFDQLKLEKKNMEIDLARCQQTLEQTKLQLVETESQLAELKLQLAATKSQLVELKSQISASEKSNSLAETQLKCMVESYKSLESRKQELETEVRILHTKEKMLVNELQEEKHGHQVDLAKYKELQEQIERNSKCSIPEDADVGTKTKQEKEIAAAAEKLAECQETIFLLCKQLNTLRPPVETESFSPSNMQQMNDGTMEDEPRVNELITSHGMLSPHPLDQADIGNATNRTQRTDSKSPLNGYNSHNHSETDIGSFPTSPLNSKHQKCRSSTSSSMSSPLHEKHGRGFSRFFSRKE</sequence>
<evidence type="ECO:0000256" key="4">
    <source>
        <dbReference type="SAM" id="MobiDB-lite"/>
    </source>
</evidence>
<name>A0AAX6I9S7_IRIPA</name>
<evidence type="ECO:0000313" key="6">
    <source>
        <dbReference type="Proteomes" id="UP001140949"/>
    </source>
</evidence>
<dbReference type="Proteomes" id="UP001140949">
    <property type="component" value="Unassembled WGS sequence"/>
</dbReference>
<reference evidence="5" key="2">
    <citation type="submission" date="2023-04" db="EMBL/GenBank/DDBJ databases">
        <authorList>
            <person name="Bruccoleri R.E."/>
            <person name="Oakeley E.J."/>
            <person name="Faust A.-M."/>
            <person name="Dessus-Babus S."/>
            <person name="Altorfer M."/>
            <person name="Burckhardt D."/>
            <person name="Oertli M."/>
            <person name="Naumann U."/>
            <person name="Petersen F."/>
            <person name="Wong J."/>
        </authorList>
    </citation>
    <scope>NUCLEOTIDE SEQUENCE</scope>
    <source>
        <strain evidence="5">GSM-AAB239-AS_SAM_17_03QT</strain>
        <tissue evidence="5">Leaf</tissue>
    </source>
</reference>